<dbReference type="GO" id="GO:0006398">
    <property type="term" value="P:mRNA 3'-end processing by stem-loop binding and cleavage"/>
    <property type="evidence" value="ECO:0007669"/>
    <property type="project" value="InterPro"/>
</dbReference>
<proteinExistence type="inferred from homology"/>
<dbReference type="SUPFAM" id="SSF56281">
    <property type="entry name" value="Metallo-hydrolase/oxidoreductase"/>
    <property type="match status" value="1"/>
</dbReference>
<keyword evidence="1" id="KW-0507">mRNA processing</keyword>
<organism evidence="2">
    <name type="scientific">Davidia involucrata</name>
    <name type="common">Dove tree</name>
    <dbReference type="NCBI Taxonomy" id="16924"/>
    <lineage>
        <taxon>Eukaryota</taxon>
        <taxon>Viridiplantae</taxon>
        <taxon>Streptophyta</taxon>
        <taxon>Embryophyta</taxon>
        <taxon>Tracheophyta</taxon>
        <taxon>Spermatophyta</taxon>
        <taxon>Magnoliopsida</taxon>
        <taxon>eudicotyledons</taxon>
        <taxon>Gunneridae</taxon>
        <taxon>Pentapetalae</taxon>
        <taxon>asterids</taxon>
        <taxon>Cornales</taxon>
        <taxon>Nyssaceae</taxon>
        <taxon>Davidia</taxon>
    </lineage>
</organism>
<dbReference type="PANTHER" id="PTHR45922:SF1">
    <property type="entry name" value="CLEAVAGE AND POLYADENYLATION SPECIFICITY FACTOR SUBUNIT 2"/>
    <property type="match status" value="1"/>
</dbReference>
<comment type="similarity">
    <text evidence="1">Belongs to the metallo-beta-lactamase superfamily. RNA-metabolizing metallo-beta-lactamase-like family. CPSF2/YSH1 subfamily.</text>
</comment>
<dbReference type="GO" id="GO:0005847">
    <property type="term" value="C:mRNA cleavage and polyadenylation specificity factor complex"/>
    <property type="evidence" value="ECO:0007669"/>
    <property type="project" value="InterPro"/>
</dbReference>
<dbReference type="GO" id="GO:0003723">
    <property type="term" value="F:RNA binding"/>
    <property type="evidence" value="ECO:0007669"/>
    <property type="project" value="UniProtKB-KW"/>
</dbReference>
<gene>
    <name evidence="2" type="ORF">Din_028736</name>
</gene>
<keyword evidence="1" id="KW-0539">Nucleus</keyword>
<comment type="subcellular location">
    <subcellularLocation>
        <location evidence="1">Nucleus</location>
    </subcellularLocation>
</comment>
<dbReference type="EMBL" id="GHES01028736">
    <property type="protein sequence ID" value="MPA59295.1"/>
    <property type="molecule type" value="Transcribed_RNA"/>
</dbReference>
<keyword evidence="1" id="KW-0694">RNA-binding</keyword>
<dbReference type="AlphaFoldDB" id="A0A5B7ATE0"/>
<dbReference type="InterPro" id="IPR036866">
    <property type="entry name" value="RibonucZ/Hydroxyglut_hydro"/>
</dbReference>
<accession>A0A5B7ATE0</accession>
<name>A0A5B7ATE0_DAVIN</name>
<sequence>MFHYSELLWLSMGDGGIGRIKRNITGKAGENPNHRLLDIFVLILNEESRLYYDYIFDHQDEMNRSALGYQAMANIAKWSRGLVGLDKDDIDSAFQNVTELTYSQNYHLSDVILNILRADGNVLLPVDTAGRVLELILILEQQQYWTQQHLTHPIFSLTYVASSTIDYVKGFLEWMSDSKAQSFELTHDNAFLLKLSNL</sequence>
<dbReference type="PANTHER" id="PTHR45922">
    <property type="entry name" value="CLEAVAGE AND POLYADENYLATION SPECIFICITY FACTOR SUBUNIT 2"/>
    <property type="match status" value="1"/>
</dbReference>
<reference evidence="2" key="1">
    <citation type="submission" date="2019-08" db="EMBL/GenBank/DDBJ databases">
        <title>Reference gene set and small RNA set construction with multiple tissues from Davidia involucrata Baill.</title>
        <authorList>
            <person name="Yang H."/>
            <person name="Zhou C."/>
            <person name="Li G."/>
            <person name="Wang J."/>
            <person name="Gao P."/>
            <person name="Wang M."/>
            <person name="Wang R."/>
            <person name="Zhao Y."/>
        </authorList>
    </citation>
    <scope>NUCLEOTIDE SEQUENCE</scope>
    <source>
        <tissue evidence="2">Mixed with DoveR01_LX</tissue>
    </source>
</reference>
<dbReference type="Gene3D" id="3.40.50.10890">
    <property type="match status" value="1"/>
</dbReference>
<evidence type="ECO:0000313" key="2">
    <source>
        <dbReference type="EMBL" id="MPA59295.1"/>
    </source>
</evidence>
<dbReference type="InterPro" id="IPR027075">
    <property type="entry name" value="CPSF2"/>
</dbReference>
<protein>
    <recommendedName>
        <fullName evidence="1">Cleavage and polyadenylation specificity factor subunit 2</fullName>
    </recommendedName>
    <alternativeName>
        <fullName evidence="1">Cleavage and polyadenylation specificity factor 100 kDa subunit</fullName>
    </alternativeName>
</protein>
<evidence type="ECO:0000256" key="1">
    <source>
        <dbReference type="RuleBase" id="RU365006"/>
    </source>
</evidence>